<sequence length="265" mass="29758">MASSFPAPLRVSAVQCSIHWNDVPANLQLIESLVRDHAAKSNLIIFPETITTGFSSEAAKLADREQGEVYQTLLRLSHEYNVALAGSYLSEVKGVIHNLFFLVEPDGMVQLQAKRHLFAPGGEKDFVSSATSRTIFTFKGWHILPIICYDLRFPVWCRNVSNEYDLIIAVANWPRPRREVFRTLLRARAMENLSYVIGVNRVGEDPNRLVYSGDSVIIDPRGKALVEAEEGADTVITATLDYAPLQDLRQKFPVWADADPFLLQI</sequence>
<dbReference type="InterPro" id="IPR052737">
    <property type="entry name" value="Omega-amidase_YafV"/>
</dbReference>
<dbReference type="GO" id="GO:0106008">
    <property type="term" value="F:2-oxoglutaramate amidase activity"/>
    <property type="evidence" value="ECO:0007669"/>
    <property type="project" value="TreeGrafter"/>
</dbReference>
<dbReference type="PATRIC" id="fig|322095.3.peg.2088"/>
<dbReference type="Gene3D" id="3.60.110.10">
    <property type="entry name" value="Carbon-nitrogen hydrolase"/>
    <property type="match status" value="1"/>
</dbReference>
<dbReference type="InterPro" id="IPR003010">
    <property type="entry name" value="C-N_Hydrolase"/>
</dbReference>
<gene>
    <name evidence="2" type="ORF">HMPREF3185_02117</name>
</gene>
<organism evidence="2 3">
    <name type="scientific">Porphyromonas somerae</name>
    <dbReference type="NCBI Taxonomy" id="322095"/>
    <lineage>
        <taxon>Bacteria</taxon>
        <taxon>Pseudomonadati</taxon>
        <taxon>Bacteroidota</taxon>
        <taxon>Bacteroidia</taxon>
        <taxon>Bacteroidales</taxon>
        <taxon>Porphyromonadaceae</taxon>
        <taxon>Porphyromonas</taxon>
    </lineage>
</organism>
<dbReference type="GO" id="GO:0050152">
    <property type="term" value="F:omega-amidase activity"/>
    <property type="evidence" value="ECO:0007669"/>
    <property type="project" value="TreeGrafter"/>
</dbReference>
<dbReference type="Pfam" id="PF00795">
    <property type="entry name" value="CN_hydrolase"/>
    <property type="match status" value="1"/>
</dbReference>
<accession>A0A134B057</accession>
<evidence type="ECO:0000313" key="3">
    <source>
        <dbReference type="Proteomes" id="UP000070224"/>
    </source>
</evidence>
<name>A0A134B057_9PORP</name>
<dbReference type="EMBL" id="LSDK01000141">
    <property type="protein sequence ID" value="KXB73325.1"/>
    <property type="molecule type" value="Genomic_DNA"/>
</dbReference>
<dbReference type="STRING" id="322095.HMPREF3185_02117"/>
<dbReference type="PANTHER" id="PTHR47799:SF1">
    <property type="entry name" value="OMEGA-AMIDASE YAFV"/>
    <property type="match status" value="1"/>
</dbReference>
<dbReference type="PANTHER" id="PTHR47799">
    <property type="entry name" value="OMEGA-AMIDASE YAFV"/>
    <property type="match status" value="1"/>
</dbReference>
<evidence type="ECO:0000259" key="1">
    <source>
        <dbReference type="PROSITE" id="PS50263"/>
    </source>
</evidence>
<protein>
    <submittedName>
        <fullName evidence="2">Hydrolase, carbon-nitrogen family</fullName>
    </submittedName>
</protein>
<dbReference type="RefSeq" id="WP_060936125.1">
    <property type="nucleotide sequence ID" value="NZ_KQ960466.1"/>
</dbReference>
<dbReference type="SUPFAM" id="SSF56317">
    <property type="entry name" value="Carbon-nitrogen hydrolase"/>
    <property type="match status" value="1"/>
</dbReference>
<keyword evidence="3" id="KW-1185">Reference proteome</keyword>
<dbReference type="InterPro" id="IPR036526">
    <property type="entry name" value="C-N_Hydrolase_sf"/>
</dbReference>
<proteinExistence type="predicted"/>
<keyword evidence="2" id="KW-0378">Hydrolase</keyword>
<dbReference type="Proteomes" id="UP000070224">
    <property type="component" value="Unassembled WGS sequence"/>
</dbReference>
<reference evidence="3" key="1">
    <citation type="submission" date="2016-01" db="EMBL/GenBank/DDBJ databases">
        <authorList>
            <person name="Mitreva M."/>
            <person name="Pepin K.H."/>
            <person name="Mihindukulasuriya K.A."/>
            <person name="Fulton R."/>
            <person name="Fronick C."/>
            <person name="O'Laughlin M."/>
            <person name="Miner T."/>
            <person name="Herter B."/>
            <person name="Rosa B.A."/>
            <person name="Cordes M."/>
            <person name="Tomlinson C."/>
            <person name="Wollam A."/>
            <person name="Palsikar V.B."/>
            <person name="Mardis E.R."/>
            <person name="Wilson R.K."/>
        </authorList>
    </citation>
    <scope>NUCLEOTIDE SEQUENCE [LARGE SCALE GENOMIC DNA]</scope>
    <source>
        <strain evidence="3">KA00683</strain>
    </source>
</reference>
<dbReference type="AlphaFoldDB" id="A0A134B057"/>
<comment type="caution">
    <text evidence="2">The sequence shown here is derived from an EMBL/GenBank/DDBJ whole genome shotgun (WGS) entry which is preliminary data.</text>
</comment>
<dbReference type="PROSITE" id="PS50263">
    <property type="entry name" value="CN_HYDROLASE"/>
    <property type="match status" value="1"/>
</dbReference>
<feature type="domain" description="CN hydrolase" evidence="1">
    <location>
        <begin position="9"/>
        <end position="242"/>
    </location>
</feature>
<evidence type="ECO:0000313" key="2">
    <source>
        <dbReference type="EMBL" id="KXB73325.1"/>
    </source>
</evidence>
<dbReference type="OrthoDB" id="9811121at2"/>